<dbReference type="Proteomes" id="UP000598271">
    <property type="component" value="Unassembled WGS sequence"/>
</dbReference>
<dbReference type="GO" id="GO:0071949">
    <property type="term" value="F:FAD binding"/>
    <property type="evidence" value="ECO:0007669"/>
    <property type="project" value="InterPro"/>
</dbReference>
<gene>
    <name evidence="2" type="ORF">GCM10007390_42420</name>
</gene>
<evidence type="ECO:0000259" key="1">
    <source>
        <dbReference type="PROSITE" id="PS50925"/>
    </source>
</evidence>
<evidence type="ECO:0000313" key="2">
    <source>
        <dbReference type="EMBL" id="GHB83019.1"/>
    </source>
</evidence>
<dbReference type="GO" id="GO:0009882">
    <property type="term" value="F:blue light photoreceptor activity"/>
    <property type="evidence" value="ECO:0007669"/>
    <property type="project" value="InterPro"/>
</dbReference>
<name>A0A8J3DAL7_9BACT</name>
<dbReference type="PROSITE" id="PS50925">
    <property type="entry name" value="BLUF"/>
    <property type="match status" value="1"/>
</dbReference>
<dbReference type="SUPFAM" id="SSF54975">
    <property type="entry name" value="Acylphosphatase/BLUF domain-like"/>
    <property type="match status" value="1"/>
</dbReference>
<reference evidence="2 3" key="1">
    <citation type="journal article" date="2014" name="Int. J. Syst. Evol. Microbiol.">
        <title>Complete genome sequence of Corynebacterium casei LMG S-19264T (=DSM 44701T), isolated from a smear-ripened cheese.</title>
        <authorList>
            <consortium name="US DOE Joint Genome Institute (JGI-PGF)"/>
            <person name="Walter F."/>
            <person name="Albersmeier A."/>
            <person name="Kalinowski J."/>
            <person name="Ruckert C."/>
        </authorList>
    </citation>
    <scope>NUCLEOTIDE SEQUENCE [LARGE SCALE GENOMIC DNA]</scope>
    <source>
        <strain evidence="2 3">KCTC 12866</strain>
    </source>
</reference>
<dbReference type="AlphaFoldDB" id="A0A8J3DAL7"/>
<organism evidence="2 3">
    <name type="scientific">Persicitalea jodogahamensis</name>
    <dbReference type="NCBI Taxonomy" id="402147"/>
    <lineage>
        <taxon>Bacteria</taxon>
        <taxon>Pseudomonadati</taxon>
        <taxon>Bacteroidota</taxon>
        <taxon>Cytophagia</taxon>
        <taxon>Cytophagales</taxon>
        <taxon>Spirosomataceae</taxon>
        <taxon>Persicitalea</taxon>
    </lineage>
</organism>
<feature type="domain" description="BLUF" evidence="1">
    <location>
        <begin position="1"/>
        <end position="92"/>
    </location>
</feature>
<sequence>MYEITYCSTASPNLREEDIAAILEEARDHNMKSEISGCLLYHNREFIQILEGGKEVVQDLYSRIAQDDRHTNIVLLAEGGKADRSFYDWSMAFYELSQDDMQGIGREVFVDNFITFSKLAEKRTFPTILFWSMARQLLEK</sequence>
<dbReference type="RefSeq" id="WP_189567106.1">
    <property type="nucleotide sequence ID" value="NZ_BMXF01000005.1"/>
</dbReference>
<dbReference type="Pfam" id="PF04940">
    <property type="entry name" value="BLUF"/>
    <property type="match status" value="1"/>
</dbReference>
<accession>A0A8J3DAL7</accession>
<proteinExistence type="predicted"/>
<protein>
    <submittedName>
        <fullName evidence="2">BluF domain-containing protein</fullName>
    </submittedName>
</protein>
<evidence type="ECO:0000313" key="3">
    <source>
        <dbReference type="Proteomes" id="UP000598271"/>
    </source>
</evidence>
<dbReference type="Gene3D" id="3.30.70.100">
    <property type="match status" value="1"/>
</dbReference>
<dbReference type="SMART" id="SM01034">
    <property type="entry name" value="BLUF"/>
    <property type="match status" value="1"/>
</dbReference>
<dbReference type="EMBL" id="BMXF01000005">
    <property type="protein sequence ID" value="GHB83019.1"/>
    <property type="molecule type" value="Genomic_DNA"/>
</dbReference>
<dbReference type="InterPro" id="IPR007024">
    <property type="entry name" value="BLUF_domain"/>
</dbReference>
<comment type="caution">
    <text evidence="2">The sequence shown here is derived from an EMBL/GenBank/DDBJ whole genome shotgun (WGS) entry which is preliminary data.</text>
</comment>
<dbReference type="InterPro" id="IPR036046">
    <property type="entry name" value="Acylphosphatase-like_dom_sf"/>
</dbReference>
<keyword evidence="3" id="KW-1185">Reference proteome</keyword>